<evidence type="ECO:0000313" key="17">
    <source>
        <dbReference type="Proteomes" id="UP000199355"/>
    </source>
</evidence>
<dbReference type="Gene3D" id="2.170.130.10">
    <property type="entry name" value="TonB-dependent receptor, plug domain"/>
    <property type="match status" value="1"/>
</dbReference>
<dbReference type="OrthoDB" id="9763670at2"/>
<evidence type="ECO:0000256" key="8">
    <source>
        <dbReference type="ARBA" id="ARBA00023170"/>
    </source>
</evidence>
<dbReference type="Pfam" id="PF00593">
    <property type="entry name" value="TonB_dep_Rec_b-barrel"/>
    <property type="match status" value="1"/>
</dbReference>
<dbReference type="SUPFAM" id="SSF56935">
    <property type="entry name" value="Porins"/>
    <property type="match status" value="1"/>
</dbReference>
<keyword evidence="5 13" id="KW-0732">Signal</keyword>
<feature type="domain" description="TonB-dependent receptor-like beta-barrel" evidence="14">
    <location>
        <begin position="254"/>
        <end position="712"/>
    </location>
</feature>
<keyword evidence="9 10" id="KW-0998">Cell outer membrane</keyword>
<dbReference type="Gene3D" id="2.40.170.20">
    <property type="entry name" value="TonB-dependent receptor, beta-barrel domain"/>
    <property type="match status" value="1"/>
</dbReference>
<reference evidence="17" key="1">
    <citation type="submission" date="2016-10" db="EMBL/GenBank/DDBJ databases">
        <authorList>
            <person name="Varghese N."/>
            <person name="Submissions S."/>
        </authorList>
    </citation>
    <scope>NUCLEOTIDE SEQUENCE [LARGE SCALE GENOMIC DNA]</scope>
    <source>
        <strain evidence="17">KHC7</strain>
    </source>
</reference>
<keyword evidence="8" id="KW-0675">Receptor</keyword>
<dbReference type="Proteomes" id="UP000199355">
    <property type="component" value="Unassembled WGS sequence"/>
</dbReference>
<dbReference type="GO" id="GO:0015344">
    <property type="term" value="F:siderophore uptake transmembrane transporter activity"/>
    <property type="evidence" value="ECO:0007669"/>
    <property type="project" value="TreeGrafter"/>
</dbReference>
<keyword evidence="7 10" id="KW-0472">Membrane</keyword>
<organism evidence="16 17">
    <name type="scientific">Desulfovibrio legallii</name>
    <dbReference type="NCBI Taxonomy" id="571438"/>
    <lineage>
        <taxon>Bacteria</taxon>
        <taxon>Pseudomonadati</taxon>
        <taxon>Thermodesulfobacteriota</taxon>
        <taxon>Desulfovibrionia</taxon>
        <taxon>Desulfovibrionales</taxon>
        <taxon>Desulfovibrionaceae</taxon>
        <taxon>Desulfovibrio</taxon>
    </lineage>
</organism>
<comment type="similarity">
    <text evidence="10 11">Belongs to the TonB-dependent receptor family.</text>
</comment>
<evidence type="ECO:0000256" key="6">
    <source>
        <dbReference type="ARBA" id="ARBA00023077"/>
    </source>
</evidence>
<dbReference type="CDD" id="cd01347">
    <property type="entry name" value="ligand_gated_channel"/>
    <property type="match status" value="1"/>
</dbReference>
<name>A0A1G7JV18_9BACT</name>
<keyword evidence="2 10" id="KW-0813">Transport</keyword>
<dbReference type="GO" id="GO:0044718">
    <property type="term" value="P:siderophore transmembrane transport"/>
    <property type="evidence" value="ECO:0007669"/>
    <property type="project" value="TreeGrafter"/>
</dbReference>
<evidence type="ECO:0000256" key="9">
    <source>
        <dbReference type="ARBA" id="ARBA00023237"/>
    </source>
</evidence>
<keyword evidence="4 10" id="KW-0812">Transmembrane</keyword>
<evidence type="ECO:0000256" key="12">
    <source>
        <dbReference type="SAM" id="MobiDB-lite"/>
    </source>
</evidence>
<dbReference type="InterPro" id="IPR012910">
    <property type="entry name" value="Plug_dom"/>
</dbReference>
<evidence type="ECO:0000256" key="5">
    <source>
        <dbReference type="ARBA" id="ARBA00022729"/>
    </source>
</evidence>
<feature type="domain" description="TonB-dependent receptor plug" evidence="15">
    <location>
        <begin position="54"/>
        <end position="150"/>
    </location>
</feature>
<dbReference type="InterPro" id="IPR000531">
    <property type="entry name" value="Beta-barrel_TonB"/>
</dbReference>
<evidence type="ECO:0000259" key="15">
    <source>
        <dbReference type="Pfam" id="PF07715"/>
    </source>
</evidence>
<dbReference type="PANTHER" id="PTHR30069:SF29">
    <property type="entry name" value="HEMOGLOBIN AND HEMOGLOBIN-HAPTOGLOBIN-BINDING PROTEIN 1-RELATED"/>
    <property type="match status" value="1"/>
</dbReference>
<protein>
    <submittedName>
        <fullName evidence="16">Iron complex outermembrane recepter protein</fullName>
    </submittedName>
</protein>
<evidence type="ECO:0000256" key="11">
    <source>
        <dbReference type="RuleBase" id="RU003357"/>
    </source>
</evidence>
<dbReference type="InterPro" id="IPR036942">
    <property type="entry name" value="Beta-barrel_TonB_sf"/>
</dbReference>
<keyword evidence="17" id="KW-1185">Reference proteome</keyword>
<evidence type="ECO:0000256" key="2">
    <source>
        <dbReference type="ARBA" id="ARBA00022448"/>
    </source>
</evidence>
<feature type="chain" id="PRO_5011574510" evidence="13">
    <location>
        <begin position="19"/>
        <end position="738"/>
    </location>
</feature>
<comment type="subcellular location">
    <subcellularLocation>
        <location evidence="1 10">Cell outer membrane</location>
        <topology evidence="1 10">Multi-pass membrane protein</topology>
    </subcellularLocation>
</comment>
<evidence type="ECO:0000259" key="14">
    <source>
        <dbReference type="Pfam" id="PF00593"/>
    </source>
</evidence>
<feature type="signal peptide" evidence="13">
    <location>
        <begin position="1"/>
        <end position="18"/>
    </location>
</feature>
<evidence type="ECO:0000256" key="3">
    <source>
        <dbReference type="ARBA" id="ARBA00022452"/>
    </source>
</evidence>
<dbReference type="InterPro" id="IPR039426">
    <property type="entry name" value="TonB-dep_rcpt-like"/>
</dbReference>
<dbReference type="PANTHER" id="PTHR30069">
    <property type="entry name" value="TONB-DEPENDENT OUTER MEMBRANE RECEPTOR"/>
    <property type="match status" value="1"/>
</dbReference>
<gene>
    <name evidence="16" type="ORF">SAMN05192586_103153</name>
</gene>
<feature type="region of interest" description="Disordered" evidence="12">
    <location>
        <begin position="247"/>
        <end position="266"/>
    </location>
</feature>
<proteinExistence type="inferred from homology"/>
<evidence type="ECO:0000313" key="16">
    <source>
        <dbReference type="EMBL" id="SDF28783.1"/>
    </source>
</evidence>
<evidence type="ECO:0000256" key="4">
    <source>
        <dbReference type="ARBA" id="ARBA00022692"/>
    </source>
</evidence>
<dbReference type="RefSeq" id="WP_092152905.1">
    <property type="nucleotide sequence ID" value="NZ_FNBX01000003.1"/>
</dbReference>
<dbReference type="STRING" id="571438.SAMN05192586_103153"/>
<keyword evidence="6 11" id="KW-0798">TonB box</keyword>
<dbReference type="GO" id="GO:0009279">
    <property type="term" value="C:cell outer membrane"/>
    <property type="evidence" value="ECO:0007669"/>
    <property type="project" value="UniProtKB-SubCell"/>
</dbReference>
<sequence>MKKTLLFCCLLLCPPTLAARAADDNLMQDVFLLDPVTVTGQLEEEQLDRTSAIVVEKNRSNNVADYLVRDPEISFKRKAAFGDSSDIISIRGMESKRIMLNLDGRNIGSTGMSGGNYIDFGTIPLDNIERIEVIKGGSSVEYGNSALGGVINARTRKPTETPYLSAYATMGGWNDVYDFHNVRGSYAQKFRALGVSLGLSHQHADPFLRNNYYNSFHINPKFYLDLPWRGELAFGYNYSETERGLIRSNRADGNPTSDANPDLPGFSNTINSDYPLANGESFAGGSPTPSMTVIGDDAHWTKYRHLLDATYRQEFLDTGFFELMAFKNYENRREKNYADVASRMLLDKGGMPAKNKFDPTSTRDGDLVLDRNVVVDTSYGFKAKTGGTLMGHQILAGFEYKLLQPGDITVEYVDKNYNKAGPNKFTGQMDSQSAGRAAQVYGAFLADKFNLTDALTVDVGLRLDSFVYSPEGRNRTLNHTAVSPKLMLTYAFTERQAASLALYQNYRTPTIPELYWNSQAASSDPTVNVPYLQGKDIKPETARGVDLAYKYTFDAKGFVKLSGFYYNIEDYIVHKAVYVDRPQSYQAWAAYNTDAEIYGATLSGSYALRNDLQARAAVTWQDSRKRNDPADPDGVLNKLEYVPNWKATLGAAWKITDALTLDTALTYVGPREYYVNTAKLDKGTLHDYATLGASLSYRLDEHLTLEAYADNITNTQYAESWGYPALGFNAGVSIKWEL</sequence>
<keyword evidence="3 10" id="KW-1134">Transmembrane beta strand</keyword>
<dbReference type="PROSITE" id="PS52016">
    <property type="entry name" value="TONB_DEPENDENT_REC_3"/>
    <property type="match status" value="1"/>
</dbReference>
<evidence type="ECO:0000256" key="10">
    <source>
        <dbReference type="PROSITE-ProRule" id="PRU01360"/>
    </source>
</evidence>
<accession>A0A1G7JV18</accession>
<dbReference type="InterPro" id="IPR037066">
    <property type="entry name" value="Plug_dom_sf"/>
</dbReference>
<dbReference type="EMBL" id="FNBX01000003">
    <property type="protein sequence ID" value="SDF28783.1"/>
    <property type="molecule type" value="Genomic_DNA"/>
</dbReference>
<dbReference type="AlphaFoldDB" id="A0A1G7JV18"/>
<evidence type="ECO:0000256" key="1">
    <source>
        <dbReference type="ARBA" id="ARBA00004571"/>
    </source>
</evidence>
<evidence type="ECO:0000256" key="13">
    <source>
        <dbReference type="SAM" id="SignalP"/>
    </source>
</evidence>
<dbReference type="Pfam" id="PF07715">
    <property type="entry name" value="Plug"/>
    <property type="match status" value="1"/>
</dbReference>
<evidence type="ECO:0000256" key="7">
    <source>
        <dbReference type="ARBA" id="ARBA00023136"/>
    </source>
</evidence>